<dbReference type="InterPro" id="IPR013830">
    <property type="entry name" value="SGNH_hydro"/>
</dbReference>
<feature type="domain" description="SGNH hydrolase-type esterase" evidence="1">
    <location>
        <begin position="6"/>
        <end position="193"/>
    </location>
</feature>
<dbReference type="Gene3D" id="3.40.50.1110">
    <property type="entry name" value="SGNH hydrolase"/>
    <property type="match status" value="1"/>
</dbReference>
<dbReference type="Proteomes" id="UP000515819">
    <property type="component" value="Chromosome"/>
</dbReference>
<dbReference type="EMBL" id="CP060632">
    <property type="protein sequence ID" value="QNM00268.1"/>
    <property type="molecule type" value="Genomic_DNA"/>
</dbReference>
<dbReference type="InterPro" id="IPR036514">
    <property type="entry name" value="SGNH_hydro_sf"/>
</dbReference>
<dbReference type="KEGG" id="wcp:H9Q76_02975"/>
<keyword evidence="3" id="KW-1185">Reference proteome</keyword>
<gene>
    <name evidence="2" type="ORF">H9Q76_02975</name>
</gene>
<evidence type="ECO:0000313" key="2">
    <source>
        <dbReference type="EMBL" id="QNM00268.1"/>
    </source>
</evidence>
<evidence type="ECO:0000313" key="3">
    <source>
        <dbReference type="Proteomes" id="UP000515819"/>
    </source>
</evidence>
<accession>A0A7G9FNY6</accession>
<dbReference type="PANTHER" id="PTHR30383">
    <property type="entry name" value="THIOESTERASE 1/PROTEASE 1/LYSOPHOSPHOLIPASE L1"/>
    <property type="match status" value="1"/>
</dbReference>
<name>A0A7G9FNY6_9FIRM</name>
<dbReference type="RefSeq" id="WP_118545844.1">
    <property type="nucleotide sequence ID" value="NZ_CP060632.1"/>
</dbReference>
<dbReference type="AlphaFoldDB" id="A0A7G9FNY6"/>
<dbReference type="PANTHER" id="PTHR30383:SF29">
    <property type="entry name" value="SGNH HYDROLASE-TYPE ESTERASE DOMAIN-CONTAINING PROTEIN"/>
    <property type="match status" value="1"/>
</dbReference>
<reference evidence="2 3" key="1">
    <citation type="submission" date="2020-08" db="EMBL/GenBank/DDBJ databases">
        <authorList>
            <person name="Liu C."/>
            <person name="Sun Q."/>
        </authorList>
    </citation>
    <scope>NUCLEOTIDE SEQUENCE [LARGE SCALE GENOMIC DNA]</scope>
    <source>
        <strain evidence="2 3">NSJ-4</strain>
    </source>
</reference>
<organism evidence="2 3">
    <name type="scientific">Wujia chipingensis</name>
    <dbReference type="NCBI Taxonomy" id="2763670"/>
    <lineage>
        <taxon>Bacteria</taxon>
        <taxon>Bacillati</taxon>
        <taxon>Bacillota</taxon>
        <taxon>Clostridia</taxon>
        <taxon>Lachnospirales</taxon>
        <taxon>Lachnospiraceae</taxon>
        <taxon>Wujia</taxon>
    </lineage>
</organism>
<dbReference type="SUPFAM" id="SSF52266">
    <property type="entry name" value="SGNH hydrolase"/>
    <property type="match status" value="1"/>
</dbReference>
<proteinExistence type="predicted"/>
<dbReference type="InterPro" id="IPR051532">
    <property type="entry name" value="Ester_Hydrolysis_Enzymes"/>
</dbReference>
<dbReference type="Pfam" id="PF13472">
    <property type="entry name" value="Lipase_GDSL_2"/>
    <property type="match status" value="1"/>
</dbReference>
<sequence>MRQILCYGDSNTYGLVPKENARYPWGIRWTSRLNEKLGLLQYRVIEEGLCGRTTIFDDPFRDHRNGAKFVNAVLETHGASDLIILMLGTNDCKTAYKTTPQLIGKGVETVIAKIRSFAPDSKILLVSPIHLGEKVWEKSYDPEFSRESVDVSKGLADVYAEIARNEHLYFLDASDVAAPSDTDQEHLNEEGHAKLAEAIYEKVDDIFAEAA</sequence>
<evidence type="ECO:0000259" key="1">
    <source>
        <dbReference type="Pfam" id="PF13472"/>
    </source>
</evidence>
<protein>
    <submittedName>
        <fullName evidence="2">Arylesterase</fullName>
    </submittedName>
</protein>